<sequence>MKFLFDFLPFVLFYATYVKWGIYAATAVAIAASALQIIVSLALGHQVQRMQWISMGLIAVFGGLALILQNPIFIMWRSSVVNWLLAAILLGSMLILKKNLLKTLLGNQIKMPDAAWRSFVWGMATLFTIMGVANIVIAKNFSESFWVNYKTFGSPVITFIAILALILFIQFNHGQEIEVINDDTKPPTTPPSQDSP</sequence>
<dbReference type="PANTHER" id="PTHR36917:SF1">
    <property type="entry name" value="INNER MEMBRANE-SPANNING PROTEIN YCIB"/>
    <property type="match status" value="1"/>
</dbReference>
<feature type="transmembrane region" description="Helical" evidence="5">
    <location>
        <begin position="80"/>
        <end position="97"/>
    </location>
</feature>
<reference evidence="6 7" key="1">
    <citation type="submission" date="2018-10" db="EMBL/GenBank/DDBJ databases">
        <title>Comamonadaceae CDC group NO-1 genome sequencing and assembly.</title>
        <authorList>
            <person name="Bernier A.-M."/>
            <person name="Bernard K."/>
        </authorList>
    </citation>
    <scope>NUCLEOTIDE SEQUENCE [LARGE SCALE GENOMIC DNA]</scope>
    <source>
        <strain evidence="6 7">NML161473</strain>
    </source>
</reference>
<dbReference type="Pfam" id="PF04279">
    <property type="entry name" value="IspA"/>
    <property type="match status" value="1"/>
</dbReference>
<feature type="transmembrane region" description="Helical" evidence="5">
    <location>
        <begin position="118"/>
        <end position="137"/>
    </location>
</feature>
<keyword evidence="5" id="KW-0997">Cell inner membrane</keyword>
<evidence type="ECO:0000256" key="1">
    <source>
        <dbReference type="ARBA" id="ARBA00022475"/>
    </source>
</evidence>
<dbReference type="GO" id="GO:0005886">
    <property type="term" value="C:plasma membrane"/>
    <property type="evidence" value="ECO:0007669"/>
    <property type="project" value="UniProtKB-SubCell"/>
</dbReference>
<keyword evidence="2 5" id="KW-0812">Transmembrane</keyword>
<feature type="transmembrane region" description="Helical" evidence="5">
    <location>
        <begin position="149"/>
        <end position="169"/>
    </location>
</feature>
<keyword evidence="1 5" id="KW-1003">Cell membrane</keyword>
<evidence type="ECO:0000313" key="6">
    <source>
        <dbReference type="EMBL" id="RMX00448.1"/>
    </source>
</evidence>
<dbReference type="AlphaFoldDB" id="A0A3M6QB97"/>
<dbReference type="Proteomes" id="UP000267035">
    <property type="component" value="Unassembled WGS sequence"/>
</dbReference>
<feature type="transmembrane region" description="Helical" evidence="5">
    <location>
        <begin position="55"/>
        <end position="74"/>
    </location>
</feature>
<proteinExistence type="inferred from homology"/>
<gene>
    <name evidence="5" type="primary">yciB</name>
    <name evidence="6" type="ORF">EBQ25_05115</name>
</gene>
<evidence type="ECO:0000256" key="3">
    <source>
        <dbReference type="ARBA" id="ARBA00022989"/>
    </source>
</evidence>
<comment type="function">
    <text evidence="5">Plays a role in cell envelope biogenesis, maintenance of cell envelope integrity and membrane homeostasis.</text>
</comment>
<name>A0A3M6QB97_9BURK</name>
<dbReference type="EMBL" id="RDQL01000005">
    <property type="protein sequence ID" value="RMX00448.1"/>
    <property type="molecule type" value="Genomic_DNA"/>
</dbReference>
<keyword evidence="7" id="KW-1185">Reference proteome</keyword>
<keyword evidence="3 5" id="KW-1133">Transmembrane helix</keyword>
<dbReference type="InterPro" id="IPR006008">
    <property type="entry name" value="YciB"/>
</dbReference>
<dbReference type="PANTHER" id="PTHR36917">
    <property type="entry name" value="INTRACELLULAR SEPTATION PROTEIN A-RELATED"/>
    <property type="match status" value="1"/>
</dbReference>
<dbReference type="HAMAP" id="MF_00189">
    <property type="entry name" value="YciB"/>
    <property type="match status" value="1"/>
</dbReference>
<evidence type="ECO:0000256" key="2">
    <source>
        <dbReference type="ARBA" id="ARBA00022692"/>
    </source>
</evidence>
<evidence type="ECO:0000256" key="4">
    <source>
        <dbReference type="ARBA" id="ARBA00023136"/>
    </source>
</evidence>
<keyword evidence="4 5" id="KW-0472">Membrane</keyword>
<feature type="transmembrane region" description="Helical" evidence="5">
    <location>
        <begin position="20"/>
        <end position="43"/>
    </location>
</feature>
<comment type="subcellular location">
    <subcellularLocation>
        <location evidence="5">Cell inner membrane</location>
        <topology evidence="5">Multi-pass membrane protein</topology>
    </subcellularLocation>
</comment>
<comment type="similarity">
    <text evidence="5">Belongs to the YciB family.</text>
</comment>
<organism evidence="6 7">
    <name type="scientific">Allofranklinella schreckenbergeri</name>
    <dbReference type="NCBI Taxonomy" id="1076744"/>
    <lineage>
        <taxon>Bacteria</taxon>
        <taxon>Pseudomonadati</taxon>
        <taxon>Pseudomonadota</taxon>
        <taxon>Betaproteobacteria</taxon>
        <taxon>Burkholderiales</taxon>
        <taxon>Comamonadaceae</taxon>
        <taxon>Allofranklinella</taxon>
    </lineage>
</organism>
<evidence type="ECO:0000313" key="7">
    <source>
        <dbReference type="Proteomes" id="UP000267035"/>
    </source>
</evidence>
<comment type="caution">
    <text evidence="6">The sequence shown here is derived from an EMBL/GenBank/DDBJ whole genome shotgun (WGS) entry which is preliminary data.</text>
</comment>
<protein>
    <recommendedName>
        <fullName evidence="5">Inner membrane-spanning protein YciB</fullName>
    </recommendedName>
</protein>
<accession>A0A3M6QB97</accession>
<evidence type="ECO:0000256" key="5">
    <source>
        <dbReference type="HAMAP-Rule" id="MF_00189"/>
    </source>
</evidence>
<dbReference type="RefSeq" id="WP_122253754.1">
    <property type="nucleotide sequence ID" value="NZ_RDQL01000005.1"/>
</dbReference>